<gene>
    <name evidence="2" type="ORF">LTR84_012756</name>
</gene>
<proteinExistence type="predicted"/>
<evidence type="ECO:0000313" key="3">
    <source>
        <dbReference type="Proteomes" id="UP001358417"/>
    </source>
</evidence>
<accession>A0AAV9NEW2</accession>
<feature type="region of interest" description="Disordered" evidence="1">
    <location>
        <begin position="36"/>
        <end position="61"/>
    </location>
</feature>
<organism evidence="2 3">
    <name type="scientific">Exophiala bonariae</name>
    <dbReference type="NCBI Taxonomy" id="1690606"/>
    <lineage>
        <taxon>Eukaryota</taxon>
        <taxon>Fungi</taxon>
        <taxon>Dikarya</taxon>
        <taxon>Ascomycota</taxon>
        <taxon>Pezizomycotina</taxon>
        <taxon>Eurotiomycetes</taxon>
        <taxon>Chaetothyriomycetidae</taxon>
        <taxon>Chaetothyriales</taxon>
        <taxon>Herpotrichiellaceae</taxon>
        <taxon>Exophiala</taxon>
    </lineage>
</organism>
<dbReference type="RefSeq" id="XP_064708173.1">
    <property type="nucleotide sequence ID" value="XM_064856273.1"/>
</dbReference>
<dbReference type="Proteomes" id="UP001358417">
    <property type="component" value="Unassembled WGS sequence"/>
</dbReference>
<keyword evidence="3" id="KW-1185">Reference proteome</keyword>
<reference evidence="2 3" key="1">
    <citation type="submission" date="2023-08" db="EMBL/GenBank/DDBJ databases">
        <title>Black Yeasts Isolated from many extreme environments.</title>
        <authorList>
            <person name="Coleine C."/>
            <person name="Stajich J.E."/>
            <person name="Selbmann L."/>
        </authorList>
    </citation>
    <scope>NUCLEOTIDE SEQUENCE [LARGE SCALE GENOMIC DNA]</scope>
    <source>
        <strain evidence="2 3">CCFEE 5792</strain>
    </source>
</reference>
<comment type="caution">
    <text evidence="2">The sequence shown here is derived from an EMBL/GenBank/DDBJ whole genome shotgun (WGS) entry which is preliminary data.</text>
</comment>
<dbReference type="EMBL" id="JAVRRD010000008">
    <property type="protein sequence ID" value="KAK5056203.1"/>
    <property type="molecule type" value="Genomic_DNA"/>
</dbReference>
<dbReference type="GeneID" id="89980898"/>
<sequence>MLYVMAERWPKAGRYRDVFERLKQIVLGRDATDENDKNIVLDPPDPSTTGLDTGVEPSVTTVPSETTASRLTRNALPIPDSDAIRNATRSAIPNVIRNLVREPFPLWEAENFNLNFEALMPQPAGHNENPWMENDVTFDQENTTTFDFTFSPSGFGQPSDYDFDPVAFNYSPSQIQGNEYGGILEGLADRWPGAHP</sequence>
<protein>
    <submittedName>
        <fullName evidence="2">Uncharacterized protein</fullName>
    </submittedName>
</protein>
<name>A0AAV9NEW2_9EURO</name>
<evidence type="ECO:0000313" key="2">
    <source>
        <dbReference type="EMBL" id="KAK5056203.1"/>
    </source>
</evidence>
<evidence type="ECO:0000256" key="1">
    <source>
        <dbReference type="SAM" id="MobiDB-lite"/>
    </source>
</evidence>
<dbReference type="AlphaFoldDB" id="A0AAV9NEW2"/>